<proteinExistence type="predicted"/>
<feature type="region of interest" description="Disordered" evidence="1">
    <location>
        <begin position="1"/>
        <end position="45"/>
    </location>
</feature>
<dbReference type="SUPFAM" id="SSF53474">
    <property type="entry name" value="alpha/beta-Hydrolases"/>
    <property type="match status" value="1"/>
</dbReference>
<sequence length="601" mass="65497">MQDNLFQNQQQSSANLGKKASNLDKDNLLPNSKRPNVNGKAGFNPVSASLSQAFGGLGKGLSSFSGTALPQSLSSQPVQRKDNAEEEEDKVQLKANSNFSGSKMATATSADTPIQAKMNGALNGSSFGALIQKKAIPVNDDANLEQEADVMGAKAARKERVSIGGGAALAPTVQKKAVVQRQTGEQALDRIASQQAIYEYAAHHLVYQQEGSQIQHKEYRMLISSGYNPDKIQWYGLSTGAQIGFQAVLIPSRTGERNHILAIRGTVPGGSSEELLTIYTDLDPQTVGATQFATNRMLIERILEDAGGMVDVTGHSLGGAMAQHIAVNFSGHVGNVATFQSPGIDQESVDRFNNLPENERPEVVHHIVTGDIVDKAGEVSLPGDVFEHNFGASLDVRVLLDTLTTSIAEIKADITLFNQTVREILNIIRPQLRTPIGSFRDLGELYQKIQLLSVIKNRIQQNVQALRTYLSSTASTIGESHGTHVFGASHFNSMRSEIGMDNSVMGTNLERNADVTHYESYPHQEQRAVAEPMRQSAGRALQNIFRAYISVVQTYESTVDRYNRFKRGASNAWDGFTQGVRGGMGAARDRINRAWDWVTNW</sequence>
<feature type="compositionally biased region" description="Polar residues" evidence="1">
    <location>
        <begin position="1"/>
        <end position="15"/>
    </location>
</feature>
<dbReference type="Pfam" id="PF26363">
    <property type="entry name" value="Phospholipase-like"/>
    <property type="match status" value="1"/>
</dbReference>
<accession>A0ABW9RKJ8</accession>
<feature type="compositionally biased region" description="Polar residues" evidence="1">
    <location>
        <begin position="68"/>
        <end position="78"/>
    </location>
</feature>
<dbReference type="CDD" id="cd00741">
    <property type="entry name" value="Lipase"/>
    <property type="match status" value="1"/>
</dbReference>
<protein>
    <recommendedName>
        <fullName evidence="4">Fungal lipase-like domain-containing protein</fullName>
    </recommendedName>
</protein>
<keyword evidence="3" id="KW-1185">Reference proteome</keyword>
<evidence type="ECO:0000256" key="1">
    <source>
        <dbReference type="SAM" id="MobiDB-lite"/>
    </source>
</evidence>
<feature type="region of interest" description="Disordered" evidence="1">
    <location>
        <begin position="66"/>
        <end position="96"/>
    </location>
</feature>
<dbReference type="EMBL" id="SMLW01000420">
    <property type="protein sequence ID" value="MTI24481.1"/>
    <property type="molecule type" value="Genomic_DNA"/>
</dbReference>
<gene>
    <name evidence="2" type="ORF">E1163_05930</name>
</gene>
<name>A0ABW9RKJ8_9BACT</name>
<dbReference type="RefSeq" id="WP_155170509.1">
    <property type="nucleotide sequence ID" value="NZ_BAAAFL010000053.1"/>
</dbReference>
<dbReference type="Gene3D" id="3.40.50.1820">
    <property type="entry name" value="alpha/beta hydrolase"/>
    <property type="match status" value="1"/>
</dbReference>
<evidence type="ECO:0000313" key="2">
    <source>
        <dbReference type="EMBL" id="MTI24481.1"/>
    </source>
</evidence>
<dbReference type="InterPro" id="IPR029058">
    <property type="entry name" value="AB_hydrolase_fold"/>
</dbReference>
<comment type="caution">
    <text evidence="2">The sequence shown here is derived from an EMBL/GenBank/DDBJ whole genome shotgun (WGS) entry which is preliminary data.</text>
</comment>
<evidence type="ECO:0008006" key="4">
    <source>
        <dbReference type="Google" id="ProtNLM"/>
    </source>
</evidence>
<reference evidence="2 3" key="1">
    <citation type="submission" date="2019-02" db="EMBL/GenBank/DDBJ databases">
        <authorList>
            <person name="Goldberg S.R."/>
            <person name="Haltli B.A."/>
            <person name="Correa H."/>
            <person name="Russell K.G."/>
        </authorList>
    </citation>
    <scope>NUCLEOTIDE SEQUENCE [LARGE SCALE GENOMIC DNA]</scope>
    <source>
        <strain evidence="2 3">JCM 16186</strain>
    </source>
</reference>
<organism evidence="2 3">
    <name type="scientific">Fulvivirga kasyanovii</name>
    <dbReference type="NCBI Taxonomy" id="396812"/>
    <lineage>
        <taxon>Bacteria</taxon>
        <taxon>Pseudomonadati</taxon>
        <taxon>Bacteroidota</taxon>
        <taxon>Cytophagia</taxon>
        <taxon>Cytophagales</taxon>
        <taxon>Fulvivirgaceae</taxon>
        <taxon>Fulvivirga</taxon>
    </lineage>
</organism>
<dbReference type="Proteomes" id="UP000798808">
    <property type="component" value="Unassembled WGS sequence"/>
</dbReference>
<evidence type="ECO:0000313" key="3">
    <source>
        <dbReference type="Proteomes" id="UP000798808"/>
    </source>
</evidence>